<dbReference type="AlphaFoldDB" id="A0A0E9RVW4"/>
<sequence>MAFGGFFYFLLQVSINLKNPVLPVKRIFHFSVECVDIFESTDRAGGTCS</sequence>
<protein>
    <submittedName>
        <fullName evidence="1">Uncharacterized protein</fullName>
    </submittedName>
</protein>
<proteinExistence type="predicted"/>
<name>A0A0E9RVW4_ANGAN</name>
<reference evidence="1" key="1">
    <citation type="submission" date="2014-11" db="EMBL/GenBank/DDBJ databases">
        <authorList>
            <person name="Amaro Gonzalez C."/>
        </authorList>
    </citation>
    <scope>NUCLEOTIDE SEQUENCE</scope>
</reference>
<reference evidence="1" key="2">
    <citation type="journal article" date="2015" name="Fish Shellfish Immunol.">
        <title>Early steps in the European eel (Anguilla anguilla)-Vibrio vulnificus interaction in the gills: Role of the RtxA13 toxin.</title>
        <authorList>
            <person name="Callol A."/>
            <person name="Pajuelo D."/>
            <person name="Ebbesson L."/>
            <person name="Teles M."/>
            <person name="MacKenzie S."/>
            <person name="Amaro C."/>
        </authorList>
    </citation>
    <scope>NUCLEOTIDE SEQUENCE</scope>
</reference>
<evidence type="ECO:0000313" key="1">
    <source>
        <dbReference type="EMBL" id="JAH32423.1"/>
    </source>
</evidence>
<dbReference type="EMBL" id="GBXM01076154">
    <property type="protein sequence ID" value="JAH32423.1"/>
    <property type="molecule type" value="Transcribed_RNA"/>
</dbReference>
<accession>A0A0E9RVW4</accession>
<organism evidence="1">
    <name type="scientific">Anguilla anguilla</name>
    <name type="common">European freshwater eel</name>
    <name type="synonym">Muraena anguilla</name>
    <dbReference type="NCBI Taxonomy" id="7936"/>
    <lineage>
        <taxon>Eukaryota</taxon>
        <taxon>Metazoa</taxon>
        <taxon>Chordata</taxon>
        <taxon>Craniata</taxon>
        <taxon>Vertebrata</taxon>
        <taxon>Euteleostomi</taxon>
        <taxon>Actinopterygii</taxon>
        <taxon>Neopterygii</taxon>
        <taxon>Teleostei</taxon>
        <taxon>Anguilliformes</taxon>
        <taxon>Anguillidae</taxon>
        <taxon>Anguilla</taxon>
    </lineage>
</organism>